<keyword evidence="1" id="KW-0175">Coiled coil</keyword>
<accession>A0A4R0MQM8</accession>
<name>A0A4R0MQM8_9SPHI</name>
<keyword evidence="3" id="KW-1185">Reference proteome</keyword>
<dbReference type="OrthoDB" id="874372at2"/>
<comment type="caution">
    <text evidence="2">The sequence shown here is derived from an EMBL/GenBank/DDBJ whole genome shotgun (WGS) entry which is preliminary data.</text>
</comment>
<dbReference type="AlphaFoldDB" id="A0A4R0MQM8"/>
<organism evidence="2 3">
    <name type="scientific">Pedobacter frigiditerrae</name>
    <dbReference type="NCBI Taxonomy" id="2530452"/>
    <lineage>
        <taxon>Bacteria</taxon>
        <taxon>Pseudomonadati</taxon>
        <taxon>Bacteroidota</taxon>
        <taxon>Sphingobacteriia</taxon>
        <taxon>Sphingobacteriales</taxon>
        <taxon>Sphingobacteriaceae</taxon>
        <taxon>Pedobacter</taxon>
    </lineage>
</organism>
<proteinExistence type="predicted"/>
<dbReference type="Proteomes" id="UP000292884">
    <property type="component" value="Unassembled WGS sequence"/>
</dbReference>
<evidence type="ECO:0000313" key="3">
    <source>
        <dbReference type="Proteomes" id="UP000292884"/>
    </source>
</evidence>
<evidence type="ECO:0000313" key="2">
    <source>
        <dbReference type="EMBL" id="TCC89199.1"/>
    </source>
</evidence>
<protein>
    <submittedName>
        <fullName evidence="2">Uncharacterized protein</fullName>
    </submittedName>
</protein>
<reference evidence="2 3" key="1">
    <citation type="submission" date="2019-02" db="EMBL/GenBank/DDBJ databases">
        <title>Pedobacter sp. RP-1-13 sp. nov., isolated from Arctic soil.</title>
        <authorList>
            <person name="Dahal R.H."/>
        </authorList>
    </citation>
    <scope>NUCLEOTIDE SEQUENCE [LARGE SCALE GENOMIC DNA]</scope>
    <source>
        <strain evidence="2 3">RP-1-13</strain>
    </source>
</reference>
<feature type="coiled-coil region" evidence="1">
    <location>
        <begin position="61"/>
        <end position="88"/>
    </location>
</feature>
<dbReference type="EMBL" id="SJSK01000004">
    <property type="protein sequence ID" value="TCC89199.1"/>
    <property type="molecule type" value="Genomic_DNA"/>
</dbReference>
<sequence length="227" mass="26377">MQEEISKHSRKIYKTVKDPKHTFSEKAKEITIEIFIIVFAVSLSIWLHGWSEHRHEQKEANKFLKELNEDLAADIKVLEENKNTATMLNNDYKFMLALKKNKTSDSLIGSHTNFSLLSTNFNVGRYEGFKSSGKIGTIEDDKIKNKILSYYQQTIPNLTSRVNFINAEQLRILDVDAGNLSLNDVYTTQRMQSKYFNLQYNTNSLIATYEEVIKQLNEIILENKKKE</sequence>
<evidence type="ECO:0000256" key="1">
    <source>
        <dbReference type="SAM" id="Coils"/>
    </source>
</evidence>
<dbReference type="RefSeq" id="WP_131554186.1">
    <property type="nucleotide sequence ID" value="NZ_SJSK01000004.1"/>
</dbReference>
<gene>
    <name evidence="2" type="ORF">EZ428_15985</name>
</gene>